<evidence type="ECO:0000256" key="3">
    <source>
        <dbReference type="ARBA" id="ARBA00022917"/>
    </source>
</evidence>
<evidence type="ECO:0000256" key="2">
    <source>
        <dbReference type="ARBA" id="ARBA00022540"/>
    </source>
</evidence>
<evidence type="ECO:0000313" key="5">
    <source>
        <dbReference type="EMBL" id="JAD87564.1"/>
    </source>
</evidence>
<reference evidence="5" key="1">
    <citation type="submission" date="2014-09" db="EMBL/GenBank/DDBJ databases">
        <authorList>
            <person name="Magalhaes I.L.F."/>
            <person name="Oliveira U."/>
            <person name="Santos F.R."/>
            <person name="Vidigal T.H.D.A."/>
            <person name="Brescovit A.D."/>
            <person name="Santos A.J."/>
        </authorList>
    </citation>
    <scope>NUCLEOTIDE SEQUENCE</scope>
    <source>
        <tissue evidence="5">Shoot tissue taken approximately 20 cm above the soil surface</tissue>
    </source>
</reference>
<dbReference type="InterPro" id="IPR016650">
    <property type="entry name" value="eIF3e"/>
</dbReference>
<dbReference type="AlphaFoldDB" id="A0A0A9DG52"/>
<protein>
    <submittedName>
        <fullName evidence="5">Eukaryotic translation initiation factor 3 subunit 6</fullName>
    </submittedName>
</protein>
<name>A0A0A9DG52_ARUDO</name>
<dbReference type="EMBL" id="GBRH01210331">
    <property type="protein sequence ID" value="JAD87564.1"/>
    <property type="molecule type" value="Transcribed_RNA"/>
</dbReference>
<accession>A0A0A9DG52</accession>
<dbReference type="GO" id="GO:0005852">
    <property type="term" value="C:eukaryotic translation initiation factor 3 complex"/>
    <property type="evidence" value="ECO:0007669"/>
    <property type="project" value="InterPro"/>
</dbReference>
<evidence type="ECO:0000256" key="1">
    <source>
        <dbReference type="ARBA" id="ARBA00022490"/>
    </source>
</evidence>
<reference evidence="5" key="2">
    <citation type="journal article" date="2015" name="Data Brief">
        <title>Shoot transcriptome of the giant reed, Arundo donax.</title>
        <authorList>
            <person name="Barrero R.A."/>
            <person name="Guerrero F.D."/>
            <person name="Moolhuijzen P."/>
            <person name="Goolsby J.A."/>
            <person name="Tidwell J."/>
            <person name="Bellgard S.E."/>
            <person name="Bellgard M.I."/>
        </authorList>
    </citation>
    <scope>NUCLEOTIDE SEQUENCE</scope>
    <source>
        <tissue evidence="5">Shoot tissue taken approximately 20 cm above the soil surface</tissue>
    </source>
</reference>
<keyword evidence="1" id="KW-0963">Cytoplasm</keyword>
<dbReference type="PANTHER" id="PTHR10317">
    <property type="entry name" value="EUKARYOTIC TRANSLATION INITIATION FACTOR 3 SUBUNIT E"/>
    <property type="match status" value="1"/>
</dbReference>
<dbReference type="InterPro" id="IPR000717">
    <property type="entry name" value="PCI_dom"/>
</dbReference>
<dbReference type="InterPro" id="IPR036390">
    <property type="entry name" value="WH_DNA-bd_sf"/>
</dbReference>
<dbReference type="SUPFAM" id="SSF46785">
    <property type="entry name" value="Winged helix' DNA-binding domain"/>
    <property type="match status" value="1"/>
</dbReference>
<evidence type="ECO:0000259" key="4">
    <source>
        <dbReference type="Pfam" id="PF01399"/>
    </source>
</evidence>
<dbReference type="GO" id="GO:0003743">
    <property type="term" value="F:translation initiation factor activity"/>
    <property type="evidence" value="ECO:0007669"/>
    <property type="project" value="UniProtKB-KW"/>
</dbReference>
<organism evidence="5">
    <name type="scientific">Arundo donax</name>
    <name type="common">Giant reed</name>
    <name type="synonym">Donax arundinaceus</name>
    <dbReference type="NCBI Taxonomy" id="35708"/>
    <lineage>
        <taxon>Eukaryota</taxon>
        <taxon>Viridiplantae</taxon>
        <taxon>Streptophyta</taxon>
        <taxon>Embryophyta</taxon>
        <taxon>Tracheophyta</taxon>
        <taxon>Spermatophyta</taxon>
        <taxon>Magnoliopsida</taxon>
        <taxon>Liliopsida</taxon>
        <taxon>Poales</taxon>
        <taxon>Poaceae</taxon>
        <taxon>PACMAD clade</taxon>
        <taxon>Arundinoideae</taxon>
        <taxon>Arundineae</taxon>
        <taxon>Arundo</taxon>
    </lineage>
</organism>
<keyword evidence="2 5" id="KW-0396">Initiation factor</keyword>
<dbReference type="Pfam" id="PF01399">
    <property type="entry name" value="PCI"/>
    <property type="match status" value="1"/>
</dbReference>
<sequence>MNSILADKLNMRYDEVELWIMNLVRSSKLDAKIDSVSGTLIMRTNHVNVHEQIIESMKNLDMRTYMLAKSIVEPAQAAQQAARGD</sequence>
<proteinExistence type="predicted"/>
<feature type="domain" description="PCI" evidence="4">
    <location>
        <begin position="5"/>
        <end position="43"/>
    </location>
</feature>
<keyword evidence="3" id="KW-0648">Protein biosynthesis</keyword>